<proteinExistence type="predicted"/>
<dbReference type="RefSeq" id="WP_100304652.1">
    <property type="nucleotide sequence ID" value="NZ_PGET01000001.1"/>
</dbReference>
<reference evidence="2 3" key="1">
    <citation type="submission" date="2017-11" db="EMBL/GenBank/DDBJ databases">
        <title>Understudied soil microbes with underappreciated capabilities: Untangling the Clostridium saccharolyticum group.</title>
        <authorList>
            <person name="Leschine S."/>
        </authorList>
    </citation>
    <scope>NUCLEOTIDE SEQUENCE [LARGE SCALE GENOMIC DNA]</scope>
    <source>
        <strain evidence="2 3">18A</strain>
    </source>
</reference>
<dbReference type="AlphaFoldDB" id="A0A2M8Z3V0"/>
<dbReference type="OrthoDB" id="3194737at2"/>
<dbReference type="EMBL" id="PGET01000001">
    <property type="protein sequence ID" value="PJJ28124.1"/>
    <property type="molecule type" value="Genomic_DNA"/>
</dbReference>
<accession>A0A2M8Z3V0</accession>
<gene>
    <name evidence="2" type="ORF">H171_1612</name>
</gene>
<organism evidence="2 3">
    <name type="scientific">[Clostridium] celerecrescens 18A</name>
    <dbReference type="NCBI Taxonomy" id="1286362"/>
    <lineage>
        <taxon>Bacteria</taxon>
        <taxon>Bacillati</taxon>
        <taxon>Bacillota</taxon>
        <taxon>Clostridia</taxon>
        <taxon>Lachnospirales</taxon>
        <taxon>Lachnospiraceae</taxon>
        <taxon>Lacrimispora</taxon>
    </lineage>
</organism>
<dbReference type="Proteomes" id="UP000231092">
    <property type="component" value="Unassembled WGS sequence"/>
</dbReference>
<dbReference type="Pfam" id="PF01425">
    <property type="entry name" value="Amidase"/>
    <property type="match status" value="1"/>
</dbReference>
<sequence>MERLETYAKKTFLALKNPYCTVNQVNPLAIDQIAPTQIKHGFACYTGIKDTPVIPGKLKERLNESGFLFHTADKMALGGRAVDLQLINPITGKWMTGSSSGTALNVFYGINDAGIGTDGGGSVLAPAAALNLYGFISPLIEQDHMRQYSKASTDGIIFSPSIGAITRDLKTLEQVLNPLLGISLTEESDDRNIGWEWQEVPSGGPPDIYGGREPLIQYLNGIIKPGTILISKEGPVDVNAMGDSIYGHFDKETEKSQAHSGKGLMRVVNMCGKSALTVPSSELGCCIVLICESKKEDIEAMFRKARLLVCKRSQLIERYFMNFDMYF</sequence>
<protein>
    <submittedName>
        <fullName evidence="2">Amidase</fullName>
    </submittedName>
</protein>
<comment type="caution">
    <text evidence="2">The sequence shown here is derived from an EMBL/GenBank/DDBJ whole genome shotgun (WGS) entry which is preliminary data.</text>
</comment>
<dbReference type="InterPro" id="IPR023631">
    <property type="entry name" value="Amidase_dom"/>
</dbReference>
<dbReference type="InterPro" id="IPR036928">
    <property type="entry name" value="AS_sf"/>
</dbReference>
<dbReference type="SUPFAM" id="SSF75304">
    <property type="entry name" value="Amidase signature (AS) enzymes"/>
    <property type="match status" value="1"/>
</dbReference>
<evidence type="ECO:0000313" key="2">
    <source>
        <dbReference type="EMBL" id="PJJ28124.1"/>
    </source>
</evidence>
<evidence type="ECO:0000313" key="3">
    <source>
        <dbReference type="Proteomes" id="UP000231092"/>
    </source>
</evidence>
<dbReference type="Gene3D" id="3.90.1300.10">
    <property type="entry name" value="Amidase signature (AS) domain"/>
    <property type="match status" value="1"/>
</dbReference>
<evidence type="ECO:0000259" key="1">
    <source>
        <dbReference type="Pfam" id="PF01425"/>
    </source>
</evidence>
<name>A0A2M8Z3V0_9FIRM</name>
<feature type="domain" description="Amidase" evidence="1">
    <location>
        <begin position="92"/>
        <end position="135"/>
    </location>
</feature>